<evidence type="ECO:0000313" key="2">
    <source>
        <dbReference type="EMBL" id="CAL1378033.1"/>
    </source>
</evidence>
<sequence length="116" mass="13103">MDYADWVPLPDLHWWPSSNLVVSSFLVNPSTIFLSAFPWRFGTVFQVLDGLWVAVPFPDAAGLRFCSPEFCGHSLSLVMVFSTSVSFAFSAWSSPIHIPFHRHVILVSRFTLMGRL</sequence>
<organism evidence="2 3">
    <name type="scientific">Linum trigynum</name>
    <dbReference type="NCBI Taxonomy" id="586398"/>
    <lineage>
        <taxon>Eukaryota</taxon>
        <taxon>Viridiplantae</taxon>
        <taxon>Streptophyta</taxon>
        <taxon>Embryophyta</taxon>
        <taxon>Tracheophyta</taxon>
        <taxon>Spermatophyta</taxon>
        <taxon>Magnoliopsida</taxon>
        <taxon>eudicotyledons</taxon>
        <taxon>Gunneridae</taxon>
        <taxon>Pentapetalae</taxon>
        <taxon>rosids</taxon>
        <taxon>fabids</taxon>
        <taxon>Malpighiales</taxon>
        <taxon>Linaceae</taxon>
        <taxon>Linum</taxon>
    </lineage>
</organism>
<protein>
    <submittedName>
        <fullName evidence="2">Uncharacterized protein</fullName>
    </submittedName>
</protein>
<keyword evidence="3" id="KW-1185">Reference proteome</keyword>
<evidence type="ECO:0000313" key="3">
    <source>
        <dbReference type="Proteomes" id="UP001497516"/>
    </source>
</evidence>
<feature type="transmembrane region" description="Helical" evidence="1">
    <location>
        <begin position="20"/>
        <end position="39"/>
    </location>
</feature>
<name>A0AAV2DWK9_9ROSI</name>
<reference evidence="2 3" key="1">
    <citation type="submission" date="2024-04" db="EMBL/GenBank/DDBJ databases">
        <authorList>
            <person name="Fracassetti M."/>
        </authorList>
    </citation>
    <scope>NUCLEOTIDE SEQUENCE [LARGE SCALE GENOMIC DNA]</scope>
</reference>
<keyword evidence="1" id="KW-0812">Transmembrane</keyword>
<dbReference type="EMBL" id="OZ034816">
    <property type="protein sequence ID" value="CAL1378033.1"/>
    <property type="molecule type" value="Genomic_DNA"/>
</dbReference>
<proteinExistence type="predicted"/>
<keyword evidence="1" id="KW-1133">Transmembrane helix</keyword>
<accession>A0AAV2DWK9</accession>
<evidence type="ECO:0000256" key="1">
    <source>
        <dbReference type="SAM" id="Phobius"/>
    </source>
</evidence>
<dbReference type="AlphaFoldDB" id="A0AAV2DWK9"/>
<gene>
    <name evidence="2" type="ORF">LTRI10_LOCUS19640</name>
</gene>
<dbReference type="Proteomes" id="UP001497516">
    <property type="component" value="Chromosome 3"/>
</dbReference>
<keyword evidence="1" id="KW-0472">Membrane</keyword>